<proteinExistence type="predicted"/>
<dbReference type="EMBL" id="CAGKOT010000005">
    <property type="protein sequence ID" value="CAB5341382.1"/>
    <property type="molecule type" value="Genomic_DNA"/>
</dbReference>
<gene>
    <name evidence="1" type="ORF">CHRIB12_LOCUS3677</name>
</gene>
<dbReference type="Proteomes" id="UP000684084">
    <property type="component" value="Unassembled WGS sequence"/>
</dbReference>
<evidence type="ECO:0000313" key="1">
    <source>
        <dbReference type="EMBL" id="CAB5341382.1"/>
    </source>
</evidence>
<organism evidence="1 2">
    <name type="scientific">Rhizophagus irregularis</name>
    <dbReference type="NCBI Taxonomy" id="588596"/>
    <lineage>
        <taxon>Eukaryota</taxon>
        <taxon>Fungi</taxon>
        <taxon>Fungi incertae sedis</taxon>
        <taxon>Mucoromycota</taxon>
        <taxon>Glomeromycotina</taxon>
        <taxon>Glomeromycetes</taxon>
        <taxon>Glomerales</taxon>
        <taxon>Glomeraceae</taxon>
        <taxon>Rhizophagus</taxon>
    </lineage>
</organism>
<dbReference type="OrthoDB" id="10274738at2759"/>
<name>A0A916E109_9GLOM</name>
<comment type="caution">
    <text evidence="1">The sequence shown here is derived from an EMBL/GenBank/DDBJ whole genome shotgun (WGS) entry which is preliminary data.</text>
</comment>
<protein>
    <submittedName>
        <fullName evidence="1">Uncharacterized protein</fullName>
    </submittedName>
</protein>
<reference evidence="1" key="1">
    <citation type="submission" date="2020-05" db="EMBL/GenBank/DDBJ databases">
        <authorList>
            <person name="Rincon C."/>
            <person name="Sanders R I."/>
            <person name="Robbins C."/>
            <person name="Chaturvedi A."/>
        </authorList>
    </citation>
    <scope>NUCLEOTIDE SEQUENCE</scope>
    <source>
        <strain evidence="1">CHB12</strain>
    </source>
</reference>
<sequence>MECCMGNCSGSALWENPRMQLITRAMSQVSPCEKHDGFHQVTTIHHLCRYVKNKFINTILKLFIIDIDSDSDQENIVSVANYMKLTMG</sequence>
<dbReference type="AlphaFoldDB" id="A0A916E109"/>
<accession>A0A916E109</accession>
<evidence type="ECO:0000313" key="2">
    <source>
        <dbReference type="Proteomes" id="UP000684084"/>
    </source>
</evidence>